<protein>
    <submittedName>
        <fullName evidence="1">Uncharacterized protein</fullName>
    </submittedName>
</protein>
<dbReference type="AlphaFoldDB" id="A0A433W920"/>
<gene>
    <name evidence="1" type="ORF">ECE50_014070</name>
</gene>
<dbReference type="EMBL" id="RIAR02000001">
    <property type="protein sequence ID" value="NSL87970.1"/>
    <property type="molecule type" value="Genomic_DNA"/>
</dbReference>
<comment type="caution">
    <text evidence="1">The sequence shown here is derived from an EMBL/GenBank/DDBJ whole genome shotgun (WGS) entry which is preliminary data.</text>
</comment>
<evidence type="ECO:0000313" key="2">
    <source>
        <dbReference type="Proteomes" id="UP000281028"/>
    </source>
</evidence>
<reference evidence="1" key="1">
    <citation type="submission" date="2020-05" db="EMBL/GenBank/DDBJ databases">
        <title>Chitinophaga laudate sp. nov., isolated from a tropical peat swamp.</title>
        <authorList>
            <person name="Goh C.B.S."/>
            <person name="Lee M.S."/>
            <person name="Parimannan S."/>
            <person name="Pasbakhsh P."/>
            <person name="Yule C.M."/>
            <person name="Rajandas H."/>
            <person name="Loke S."/>
            <person name="Croft L."/>
            <person name="Tan J.B.L."/>
        </authorList>
    </citation>
    <scope>NUCLEOTIDE SEQUENCE</scope>
    <source>
        <strain evidence="1">Mgbs1</strain>
    </source>
</reference>
<organism evidence="1 2">
    <name type="scientific">Chitinophaga solisilvae</name>
    <dbReference type="NCBI Taxonomy" id="1233460"/>
    <lineage>
        <taxon>Bacteria</taxon>
        <taxon>Pseudomonadati</taxon>
        <taxon>Bacteroidota</taxon>
        <taxon>Chitinophagia</taxon>
        <taxon>Chitinophagales</taxon>
        <taxon>Chitinophagaceae</taxon>
        <taxon>Chitinophaga</taxon>
    </lineage>
</organism>
<dbReference type="Pfam" id="PF19783">
    <property type="entry name" value="DUF6268"/>
    <property type="match status" value="1"/>
</dbReference>
<evidence type="ECO:0000313" key="1">
    <source>
        <dbReference type="EMBL" id="NSL87970.1"/>
    </source>
</evidence>
<dbReference type="Proteomes" id="UP000281028">
    <property type="component" value="Unassembled WGS sequence"/>
</dbReference>
<sequence>MNKTLVYRLTGCMMLFLFLFSWKTQAQLRITTVQVSAEYVPSSRYIRPEDSVKTHHTTTQQRINTALGFSLYNRIDTATGAVRSLTGIISGSYSRWQHKDYERAVFPEELFAGDLGLSYYRTLRNRWAFLGMASAGIYSDMKEIDGNDIFINAGGAFIKQFRPNFALGFGLFVNTSFGNPMVWPTLLVQWKMGGRYKLNINVPDKGPGLAFNVGVTRIFSKQYELSLAFKPRQMTYDITRLTDDKRLMSYWELPIGIENRWHLKNIDLFIGGGIMPLRSAEFEEKKVSKMFSRRPGHKLATNGYFNIGFQWKL</sequence>
<dbReference type="OrthoDB" id="665720at2"/>
<keyword evidence="2" id="KW-1185">Reference proteome</keyword>
<dbReference type="InterPro" id="IPR046235">
    <property type="entry name" value="DUF6268"/>
</dbReference>
<proteinExistence type="predicted"/>
<accession>A0A433W920</accession>
<name>A0A433W920_9BACT</name>